<reference evidence="3" key="2">
    <citation type="journal article" date="2007" name="J. Am. Chem. Soc.">
        <title>Characterization of the maduropeptin biosynthetic gene cluster from Actinomadura madurae ATCC 39144 supporting a unifying paradigm for enediyne biosynthesis.</title>
        <authorList>
            <person name="Van Lanen S.G."/>
            <person name="Oh T.J."/>
            <person name="Liu W."/>
            <person name="Wendt-Pienkowski E."/>
            <person name="Shen B."/>
        </authorList>
    </citation>
    <scope>NUCLEOTIDE SEQUENCE</scope>
    <source>
        <strain evidence="3">ATCC 39144</strain>
    </source>
</reference>
<dbReference type="Gene3D" id="3.30.559.10">
    <property type="entry name" value="Chloramphenicol acetyltransferase-like domain"/>
    <property type="match status" value="1"/>
</dbReference>
<dbReference type="GO" id="GO:0005737">
    <property type="term" value="C:cytoplasm"/>
    <property type="evidence" value="ECO:0007669"/>
    <property type="project" value="TreeGrafter"/>
</dbReference>
<feature type="region of interest" description="Disordered" evidence="1">
    <location>
        <begin position="1"/>
        <end position="25"/>
    </location>
</feature>
<feature type="domain" description="Condensation" evidence="2">
    <location>
        <begin position="51"/>
        <end position="455"/>
    </location>
</feature>
<reference evidence="3" key="3">
    <citation type="submission" date="2007-05" db="EMBL/GenBank/DDBJ databases">
        <title>Characterization of the Gene Cluster for Maduropeptin from Actinomadura madurae ATCC 39144 Establishes a Unifying Paradigm for Enediyne Biosynthesis.</title>
        <authorList>
            <person name="Van Lanen S.G."/>
            <person name="Oh T.-J."/>
            <person name="Liu W."/>
            <person name="Wendt-Pienkowski E."/>
            <person name="Shen B."/>
        </authorList>
    </citation>
    <scope>NUCLEOTIDE SEQUENCE</scope>
    <source>
        <strain evidence="3">ATCC 39144</strain>
    </source>
</reference>
<dbReference type="PANTHER" id="PTHR45527:SF1">
    <property type="entry name" value="FATTY ACID SYNTHASE"/>
    <property type="match status" value="1"/>
</dbReference>
<protein>
    <submittedName>
        <fullName evidence="3">Type II condensation domain protein</fullName>
    </submittedName>
</protein>
<reference evidence="3" key="1">
    <citation type="journal article" date="2003" name="Proc. Natl. Acad. Sci. U.S.A.">
        <title>Rapid PCR amplification of minimal enediyne polyketide synthase cassettes leads to a predictive familial classification model.</title>
        <authorList>
            <person name="Liu W."/>
            <person name="Ahlert J."/>
            <person name="Gao Q."/>
            <person name="Wendt-Pienkowski E."/>
            <person name="Shen B."/>
            <person name="Thorson J.S."/>
        </authorList>
    </citation>
    <scope>NUCLEOTIDE SEQUENCE</scope>
    <source>
        <strain evidence="3">ATCC 39144</strain>
    </source>
</reference>
<dbReference type="InterPro" id="IPR001242">
    <property type="entry name" value="Condensation_dom"/>
</dbReference>
<dbReference type="GO" id="GO:0003824">
    <property type="term" value="F:catalytic activity"/>
    <property type="evidence" value="ECO:0007669"/>
    <property type="project" value="InterPro"/>
</dbReference>
<evidence type="ECO:0000313" key="3">
    <source>
        <dbReference type="EMBL" id="ABY66007.1"/>
    </source>
</evidence>
<dbReference type="GO" id="GO:0044550">
    <property type="term" value="P:secondary metabolite biosynthetic process"/>
    <property type="evidence" value="ECO:0007669"/>
    <property type="project" value="TreeGrafter"/>
</dbReference>
<proteinExistence type="predicted"/>
<dbReference type="KEGG" id="ag:ABY66007"/>
<sequence>MSDVTLRSARPEPRPADPDGGAGDRIPLSLQQEFLRMVDKGDEAGPFGPQYTIVGGWRVEGGLDVPTLRDALHDVVVRHEALRMTVVRDGDEQHQRLWPASPPDLRVRDLPADPAHRDAAAEKFLNEVEAGLFAADERPLIRAALGRFDAGDAMLVLLAHHTLVDGWSIHVVMRDLAVCYAARREGRAPELPPVRQYRDYVAWQRANADEPGVAISREYWRETLDGARLLPLRTDRARGSRGSDATGWYRFLLDEEFDPALRRVAAETRSSPFMVLLAAYLLYLRERTGRTDIVLPTFMPGRGEPWSHELVGFFYNFIPLRTDIAGCTGFRDVIARVRATCLGAYAHELPSVQFMDEAPELMDSVSDPRTAAVVFQVTQSPHMMYGERIGDLTYTAVRRRVVSVPVGSEIPDGVLWGLETHPSGGMIGSIGYTTELFDEKTVAGMADDFRRVLEENLLDR</sequence>
<dbReference type="GO" id="GO:0043041">
    <property type="term" value="P:amino acid activation for nonribosomal peptide biosynthetic process"/>
    <property type="evidence" value="ECO:0007669"/>
    <property type="project" value="TreeGrafter"/>
</dbReference>
<dbReference type="Pfam" id="PF00668">
    <property type="entry name" value="Condensation"/>
    <property type="match status" value="1"/>
</dbReference>
<gene>
    <name evidence="3" type="primary">mdpC5</name>
</gene>
<name>B0BLN8_9ACTN</name>
<dbReference type="PANTHER" id="PTHR45527">
    <property type="entry name" value="NONRIBOSOMAL PEPTIDE SYNTHETASE"/>
    <property type="match status" value="1"/>
</dbReference>
<dbReference type="GO" id="GO:0031177">
    <property type="term" value="F:phosphopantetheine binding"/>
    <property type="evidence" value="ECO:0007669"/>
    <property type="project" value="TreeGrafter"/>
</dbReference>
<dbReference type="AlphaFoldDB" id="B0BLN8"/>
<dbReference type="Gene3D" id="3.30.559.30">
    <property type="entry name" value="Nonribosomal peptide synthetase, condensation domain"/>
    <property type="match status" value="1"/>
</dbReference>
<evidence type="ECO:0000259" key="2">
    <source>
        <dbReference type="Pfam" id="PF00668"/>
    </source>
</evidence>
<accession>B0BLN8</accession>
<dbReference type="EMBL" id="AY271660">
    <property type="protein sequence ID" value="ABY66007.1"/>
    <property type="molecule type" value="Genomic_DNA"/>
</dbReference>
<organism evidence="3">
    <name type="scientific">Actinomadura madurae</name>
    <dbReference type="NCBI Taxonomy" id="1993"/>
    <lineage>
        <taxon>Bacteria</taxon>
        <taxon>Bacillati</taxon>
        <taxon>Actinomycetota</taxon>
        <taxon>Actinomycetes</taxon>
        <taxon>Streptosporangiales</taxon>
        <taxon>Thermomonosporaceae</taxon>
        <taxon>Actinomadura</taxon>
    </lineage>
</organism>
<dbReference type="SUPFAM" id="SSF52777">
    <property type="entry name" value="CoA-dependent acyltransferases"/>
    <property type="match status" value="2"/>
</dbReference>
<evidence type="ECO:0000256" key="1">
    <source>
        <dbReference type="SAM" id="MobiDB-lite"/>
    </source>
</evidence>
<dbReference type="InterPro" id="IPR023213">
    <property type="entry name" value="CAT-like_dom_sf"/>
</dbReference>
<dbReference type="GO" id="GO:0008610">
    <property type="term" value="P:lipid biosynthetic process"/>
    <property type="evidence" value="ECO:0007669"/>
    <property type="project" value="UniProtKB-ARBA"/>
</dbReference>